<dbReference type="Proteomes" id="UP001201980">
    <property type="component" value="Unassembled WGS sequence"/>
</dbReference>
<feature type="compositionally biased region" description="Polar residues" evidence="2">
    <location>
        <begin position="1"/>
        <end position="11"/>
    </location>
</feature>
<dbReference type="InterPro" id="IPR012340">
    <property type="entry name" value="NA-bd_OB-fold"/>
</dbReference>
<reference evidence="3" key="1">
    <citation type="submission" date="2022-07" db="EMBL/GenBank/DDBJ databases">
        <title>Draft genome sequence of Zalerion maritima ATCC 34329, a (micro)plastics degrading marine fungus.</title>
        <authorList>
            <person name="Paco A."/>
            <person name="Goncalves M.F.M."/>
            <person name="Rocha-Santos T.A.P."/>
            <person name="Alves A."/>
        </authorList>
    </citation>
    <scope>NUCLEOTIDE SEQUENCE</scope>
    <source>
        <strain evidence="3">ATCC 34329</strain>
    </source>
</reference>
<dbReference type="Gene3D" id="3.40.1280.10">
    <property type="match status" value="2"/>
</dbReference>
<dbReference type="PANTHER" id="PTHR12150">
    <property type="entry name" value="CLASS IV SAM-BINDING METHYLTRANSFERASE-RELATED"/>
    <property type="match status" value="1"/>
</dbReference>
<evidence type="ECO:0000256" key="2">
    <source>
        <dbReference type="SAM" id="MobiDB-lite"/>
    </source>
</evidence>
<dbReference type="Pfam" id="PF02598">
    <property type="entry name" value="Methyltrn_RNA_3"/>
    <property type="match status" value="1"/>
</dbReference>
<dbReference type="InterPro" id="IPR003750">
    <property type="entry name" value="Put_MeTrfase-C9orf114-like"/>
</dbReference>
<sequence>MHQSNLNTTKPSAHYVPPQPAGRPWTLSIAIPTSILSDLETREQRTRLLGQVGRALAVFCIDEVVIFDDREESYKSNASDPTTPDQETDDPSPYPQNQGFNQNYNARGRGGRGGGSYHNSNYHSRKPDHGTDTSLTNPLHYISHLLSYLECPPFMRRSLFPIHSNLQLAGILPSLDMPHHPNLREPNPPPYREGVTIEGMTSSGTPGTVVDIGLRSMVEIPNSEIPPKTRVTLHFPELTPSSYSQAGRNSGFGYSHGGGRHTTNAIDSLLSSPATAVSPSHPREASGYYWGYTVRTSPSLSAVFTECPFDGGYDISIGTSERGSPIAKTFPGYRVLDFKHLIIVFGGPNGLEFAAGNDSELAGMSIKGGKTKELFDHWVNVLPSQGSRTIRTEEALFIALTGLRKLWDSS</sequence>
<organism evidence="3 4">
    <name type="scientific">Zalerion maritima</name>
    <dbReference type="NCBI Taxonomy" id="339359"/>
    <lineage>
        <taxon>Eukaryota</taxon>
        <taxon>Fungi</taxon>
        <taxon>Dikarya</taxon>
        <taxon>Ascomycota</taxon>
        <taxon>Pezizomycotina</taxon>
        <taxon>Sordariomycetes</taxon>
        <taxon>Lulworthiomycetidae</taxon>
        <taxon>Lulworthiales</taxon>
        <taxon>Lulworthiaceae</taxon>
        <taxon>Zalerion</taxon>
    </lineage>
</organism>
<feature type="region of interest" description="Disordered" evidence="2">
    <location>
        <begin position="1"/>
        <end position="23"/>
    </location>
</feature>
<proteinExistence type="inferred from homology"/>
<dbReference type="InterPro" id="IPR029028">
    <property type="entry name" value="Alpha/beta_knot_MTases"/>
</dbReference>
<dbReference type="SUPFAM" id="SSF75217">
    <property type="entry name" value="alpha/beta knot"/>
    <property type="match status" value="1"/>
</dbReference>
<dbReference type="EMBL" id="JAKWBI020000643">
    <property type="protein sequence ID" value="KAJ2893221.1"/>
    <property type="molecule type" value="Genomic_DNA"/>
</dbReference>
<accession>A0AAD5RGS7</accession>
<dbReference type="CDD" id="cd18086">
    <property type="entry name" value="HsC9orf114-like"/>
    <property type="match status" value="1"/>
</dbReference>
<comment type="similarity">
    <text evidence="1">Belongs to the class IV-like SAM-binding methyltransferase superfamily.</text>
</comment>
<gene>
    <name evidence="3" type="ORF">MKZ38_008911</name>
</gene>
<name>A0AAD5RGS7_9PEZI</name>
<evidence type="ECO:0000313" key="3">
    <source>
        <dbReference type="EMBL" id="KAJ2893221.1"/>
    </source>
</evidence>
<dbReference type="AlphaFoldDB" id="A0AAD5RGS7"/>
<dbReference type="SUPFAM" id="SSF50249">
    <property type="entry name" value="Nucleic acid-binding proteins"/>
    <property type="match status" value="1"/>
</dbReference>
<evidence type="ECO:0000256" key="1">
    <source>
        <dbReference type="ARBA" id="ARBA00009841"/>
    </source>
</evidence>
<evidence type="ECO:0000313" key="4">
    <source>
        <dbReference type="Proteomes" id="UP001201980"/>
    </source>
</evidence>
<dbReference type="PANTHER" id="PTHR12150:SF13">
    <property type="entry name" value="METHYLTRANSFERASE C9ORF114-RELATED"/>
    <property type="match status" value="1"/>
</dbReference>
<protein>
    <submittedName>
        <fullName evidence="3">Deoxyribose-phosphate aldolase 2</fullName>
    </submittedName>
</protein>
<keyword evidence="4" id="KW-1185">Reference proteome</keyword>
<comment type="caution">
    <text evidence="3">The sequence shown here is derived from an EMBL/GenBank/DDBJ whole genome shotgun (WGS) entry which is preliminary data.</text>
</comment>
<feature type="compositionally biased region" description="Polar residues" evidence="2">
    <location>
        <begin position="95"/>
        <end position="105"/>
    </location>
</feature>
<feature type="region of interest" description="Disordered" evidence="2">
    <location>
        <begin position="72"/>
        <end position="133"/>
    </location>
</feature>
<dbReference type="InterPro" id="IPR029026">
    <property type="entry name" value="tRNA_m1G_MTases_N"/>
</dbReference>